<evidence type="ECO:0000313" key="5">
    <source>
        <dbReference type="EMBL" id="CAB4843476.1"/>
    </source>
</evidence>
<protein>
    <submittedName>
        <fullName evidence="3">Unannotated protein</fullName>
    </submittedName>
</protein>
<dbReference type="SUPFAM" id="SSF50249">
    <property type="entry name" value="Nucleic acid-binding proteins"/>
    <property type="match status" value="1"/>
</dbReference>
<dbReference type="InterPro" id="IPR002878">
    <property type="entry name" value="ChsH2_C"/>
</dbReference>
<dbReference type="InterPro" id="IPR012340">
    <property type="entry name" value="NA-bd_OB-fold"/>
</dbReference>
<reference evidence="3" key="1">
    <citation type="submission" date="2020-05" db="EMBL/GenBank/DDBJ databases">
        <authorList>
            <person name="Chiriac C."/>
            <person name="Salcher M."/>
            <person name="Ghai R."/>
            <person name="Kavagutti S V."/>
        </authorList>
    </citation>
    <scope>NUCLEOTIDE SEQUENCE</scope>
</reference>
<dbReference type="PANTHER" id="PTHR34075">
    <property type="entry name" value="BLR3430 PROTEIN"/>
    <property type="match status" value="1"/>
</dbReference>
<name>A0A6J6NC12_9ZZZZ</name>
<evidence type="ECO:0000313" key="3">
    <source>
        <dbReference type="EMBL" id="CAB4683732.1"/>
    </source>
</evidence>
<proteinExistence type="predicted"/>
<feature type="domain" description="ChsH2 C-terminal OB-fold" evidence="1">
    <location>
        <begin position="54"/>
        <end position="116"/>
    </location>
</feature>
<dbReference type="Gene3D" id="6.10.30.10">
    <property type="match status" value="1"/>
</dbReference>
<evidence type="ECO:0000259" key="1">
    <source>
        <dbReference type="Pfam" id="PF01796"/>
    </source>
</evidence>
<dbReference type="PANTHER" id="PTHR34075:SF5">
    <property type="entry name" value="BLR3430 PROTEIN"/>
    <property type="match status" value="1"/>
</dbReference>
<dbReference type="InterPro" id="IPR052513">
    <property type="entry name" value="Thioester_dehydratase-like"/>
</dbReference>
<dbReference type="Pfam" id="PF01796">
    <property type="entry name" value="OB_ChsH2_C"/>
    <property type="match status" value="1"/>
</dbReference>
<dbReference type="AlphaFoldDB" id="A0A6J6NC12"/>
<evidence type="ECO:0000259" key="2">
    <source>
        <dbReference type="Pfam" id="PF12172"/>
    </source>
</evidence>
<organism evidence="3">
    <name type="scientific">freshwater metagenome</name>
    <dbReference type="NCBI Taxonomy" id="449393"/>
    <lineage>
        <taxon>unclassified sequences</taxon>
        <taxon>metagenomes</taxon>
        <taxon>ecological metagenomes</taxon>
    </lineage>
</organism>
<dbReference type="InterPro" id="IPR022002">
    <property type="entry name" value="ChsH2_Znr"/>
</dbReference>
<dbReference type="Pfam" id="PF12172">
    <property type="entry name" value="zf-ChsH2"/>
    <property type="match status" value="1"/>
</dbReference>
<evidence type="ECO:0000313" key="4">
    <source>
        <dbReference type="EMBL" id="CAB4698817.1"/>
    </source>
</evidence>
<dbReference type="EMBL" id="CAEZXB010000032">
    <property type="protein sequence ID" value="CAB4683732.1"/>
    <property type="molecule type" value="Genomic_DNA"/>
</dbReference>
<sequence>MTFPYLPIEDSISAPYWEGTRAEELRLQKCVACSKFQHYPRALCSHCGHTNLEWQKVSGQGIIDSWTEVMRAPQEGFEAPYIIARVRLAEGPIMLSRIDVSSSEVSCDQPVVLKWQHLSDGRALPLFVPVGG</sequence>
<gene>
    <name evidence="3" type="ORF">UFOPK2342_01346</name>
    <name evidence="4" type="ORF">UFOPK2423_01052</name>
    <name evidence="5" type="ORF">UFOPK3266_00894</name>
</gene>
<accession>A0A6J6NC12</accession>
<feature type="domain" description="ChsH2 rubredoxin-like zinc ribbon" evidence="2">
    <location>
        <begin position="17"/>
        <end position="53"/>
    </location>
</feature>
<dbReference type="EMBL" id="CAEZXN010000023">
    <property type="protein sequence ID" value="CAB4698817.1"/>
    <property type="molecule type" value="Genomic_DNA"/>
</dbReference>
<dbReference type="EMBL" id="CAFBAA010000020">
    <property type="protein sequence ID" value="CAB4843476.1"/>
    <property type="molecule type" value="Genomic_DNA"/>
</dbReference>